<evidence type="ECO:0000313" key="2">
    <source>
        <dbReference type="Proteomes" id="UP000573729"/>
    </source>
</evidence>
<evidence type="ECO:0000313" key="1">
    <source>
        <dbReference type="EMBL" id="MBB4666415.1"/>
    </source>
</evidence>
<organism evidence="1 2">
    <name type="scientific">Microbacterium marinum</name>
    <dbReference type="NCBI Taxonomy" id="421115"/>
    <lineage>
        <taxon>Bacteria</taxon>
        <taxon>Bacillati</taxon>
        <taxon>Actinomycetota</taxon>
        <taxon>Actinomycetes</taxon>
        <taxon>Micrococcales</taxon>
        <taxon>Microbacteriaceae</taxon>
        <taxon>Microbacterium</taxon>
    </lineage>
</organism>
<protein>
    <submittedName>
        <fullName evidence="1">Uncharacterized protein</fullName>
    </submittedName>
</protein>
<dbReference type="RefSeq" id="WP_184215989.1">
    <property type="nucleotide sequence ID" value="NZ_JACHMD010000001.1"/>
</dbReference>
<dbReference type="InterPro" id="IPR049457">
    <property type="entry name" value="Emfourin"/>
</dbReference>
<proteinExistence type="predicted"/>
<accession>A0A7W7BPH1</accession>
<name>A0A7W7BPH1_9MICO</name>
<sequence length="124" mass="12958">MSPTAEHLTILVVRTGGFAGLRRAWRVSAAGSEATEWFDLVSACPWEAERPSGEAPGADQFTWEITAADDVRSGEAAIAGAPVRGDAVPGERRAVLADAEAGGAWRDLIDAVRDRGEPCAADAP</sequence>
<dbReference type="Pfam" id="PF20242">
    <property type="entry name" value="Emfourin"/>
    <property type="match status" value="1"/>
</dbReference>
<keyword evidence="2" id="KW-1185">Reference proteome</keyword>
<reference evidence="1 2" key="1">
    <citation type="submission" date="2020-08" db="EMBL/GenBank/DDBJ databases">
        <title>Sequencing the genomes of 1000 actinobacteria strains.</title>
        <authorList>
            <person name="Klenk H.-P."/>
        </authorList>
    </citation>
    <scope>NUCLEOTIDE SEQUENCE [LARGE SCALE GENOMIC DNA]</scope>
    <source>
        <strain evidence="1 2">DSM 24947</strain>
    </source>
</reference>
<comment type="caution">
    <text evidence="1">The sequence shown here is derived from an EMBL/GenBank/DDBJ whole genome shotgun (WGS) entry which is preliminary data.</text>
</comment>
<dbReference type="Proteomes" id="UP000573729">
    <property type="component" value="Unassembled WGS sequence"/>
</dbReference>
<dbReference type="AlphaFoldDB" id="A0A7W7BPH1"/>
<gene>
    <name evidence="1" type="ORF">BKA24_001124</name>
</gene>
<dbReference type="EMBL" id="JACHMD010000001">
    <property type="protein sequence ID" value="MBB4666415.1"/>
    <property type="molecule type" value="Genomic_DNA"/>
</dbReference>